<evidence type="ECO:0000313" key="2">
    <source>
        <dbReference type="Proteomes" id="UP000549616"/>
    </source>
</evidence>
<dbReference type="SUPFAM" id="SSF89392">
    <property type="entry name" value="Prokaryotic lipoproteins and lipoprotein localization factors"/>
    <property type="match status" value="1"/>
</dbReference>
<dbReference type="Proteomes" id="UP000549616">
    <property type="component" value="Unassembled WGS sequence"/>
</dbReference>
<evidence type="ECO:0008006" key="3">
    <source>
        <dbReference type="Google" id="ProtNLM"/>
    </source>
</evidence>
<dbReference type="EMBL" id="JACCFK010000001">
    <property type="protein sequence ID" value="NYI89626.1"/>
    <property type="molecule type" value="Genomic_DNA"/>
</dbReference>
<name>A0A853B4U9_9PSEU</name>
<proteinExistence type="predicted"/>
<reference evidence="1 2" key="1">
    <citation type="submission" date="2020-07" db="EMBL/GenBank/DDBJ databases">
        <title>Sequencing the genomes of 1000 actinobacteria strains.</title>
        <authorList>
            <person name="Klenk H.-P."/>
        </authorList>
    </citation>
    <scope>NUCLEOTIDE SEQUENCE [LARGE SCALE GENOMIC DNA]</scope>
    <source>
        <strain evidence="1 2">DSM 104006</strain>
    </source>
</reference>
<dbReference type="Gene3D" id="2.50.20.20">
    <property type="match status" value="1"/>
</dbReference>
<keyword evidence="2" id="KW-1185">Reference proteome</keyword>
<comment type="caution">
    <text evidence="1">The sequence shown here is derived from an EMBL/GenBank/DDBJ whole genome shotgun (WGS) entry which is preliminary data.</text>
</comment>
<organism evidence="1 2">
    <name type="scientific">Amycolatopsis endophytica</name>
    <dbReference type="NCBI Taxonomy" id="860233"/>
    <lineage>
        <taxon>Bacteria</taxon>
        <taxon>Bacillati</taxon>
        <taxon>Actinomycetota</taxon>
        <taxon>Actinomycetes</taxon>
        <taxon>Pseudonocardiales</taxon>
        <taxon>Pseudonocardiaceae</taxon>
        <taxon>Amycolatopsis</taxon>
    </lineage>
</organism>
<accession>A0A853B4U9</accession>
<sequence length="245" mass="26446">MWRAVRLRGPRAVRDARELVRAASAKADQVRTARFTMTMSMAGEEITGTGEGTFTGPDTAMALTVTTGGRTAEMRVVDEVIYFQLPEDSRSRTGGKPWATLPEGSEAAKSLGTSIEQAKANNPAKTLEQVRQAGTIDRSELTTLDGQQVSHYWVTIDVAKAGELGLMSLSPEQRERLTVTFPMELWLDADQLPVQVTQNLTSVMQASGAPAELLNATTAVRYRDWGAPITVEAPPADQVGELAIG</sequence>
<evidence type="ECO:0000313" key="1">
    <source>
        <dbReference type="EMBL" id="NYI89626.1"/>
    </source>
</evidence>
<dbReference type="AlphaFoldDB" id="A0A853B4U9"/>
<protein>
    <recommendedName>
        <fullName evidence="3">LppX_LprAFG lipoprotein</fullName>
    </recommendedName>
</protein>
<dbReference type="InterPro" id="IPR029046">
    <property type="entry name" value="LolA/LolB/LppX"/>
</dbReference>
<dbReference type="RefSeq" id="WP_246338569.1">
    <property type="nucleotide sequence ID" value="NZ_JACCFK010000001.1"/>
</dbReference>
<gene>
    <name evidence="1" type="ORF">HNR02_002949</name>
</gene>